<evidence type="ECO:0000256" key="1">
    <source>
        <dbReference type="SAM" id="SignalP"/>
    </source>
</evidence>
<sequence>MKGKVFRYITVCCVFLALFALANFYCYQSAMNQFEKMQEDYESRVGEQVQVYVDNRMADRVEQLEKSVRESVQTENVSKTLSDSTVYQVQSHNALTDETVTEYQTLPEELVGCDREQAQEYCSKYKKNMSAKEFLDGLQSVSLISFSPERLTICKNYDQSKVKFRYYLISDGTEVIAYYGDMKTVYEHTGIAVSSLSRKEKQQLKKGIEVKDEEELYGILENYSS</sequence>
<dbReference type="PROSITE" id="PS50890">
    <property type="entry name" value="PUA"/>
    <property type="match status" value="1"/>
</dbReference>
<keyword evidence="4" id="KW-1185">Reference proteome</keyword>
<reference evidence="3 4" key="1">
    <citation type="submission" date="2020-08" db="EMBL/GenBank/DDBJ databases">
        <title>Genome public.</title>
        <authorList>
            <person name="Liu C."/>
            <person name="Sun Q."/>
        </authorList>
    </citation>
    <scope>NUCLEOTIDE SEQUENCE [LARGE SCALE GENOMIC DNA]</scope>
    <source>
        <strain evidence="3 4">NSJ-37</strain>
    </source>
</reference>
<evidence type="ECO:0000259" key="2">
    <source>
        <dbReference type="Pfam" id="PF08955"/>
    </source>
</evidence>
<feature type="domain" description="Bypass of forespore C C-terminal" evidence="2">
    <location>
        <begin position="166"/>
        <end position="224"/>
    </location>
</feature>
<name>A0ABR7N2N3_9FIRM</name>
<feature type="signal peptide" evidence="1">
    <location>
        <begin position="1"/>
        <end position="22"/>
    </location>
</feature>
<dbReference type="RefSeq" id="WP_249298139.1">
    <property type="nucleotide sequence ID" value="NZ_JACRSX010000013.1"/>
</dbReference>
<dbReference type="InterPro" id="IPR015050">
    <property type="entry name" value="BofC_C"/>
</dbReference>
<organism evidence="3 4">
    <name type="scientific">Jutongia huaianensis</name>
    <dbReference type="NCBI Taxonomy" id="2763668"/>
    <lineage>
        <taxon>Bacteria</taxon>
        <taxon>Bacillati</taxon>
        <taxon>Bacillota</taxon>
        <taxon>Clostridia</taxon>
        <taxon>Lachnospirales</taxon>
        <taxon>Lachnospiraceae</taxon>
        <taxon>Jutongia</taxon>
    </lineage>
</organism>
<evidence type="ECO:0000313" key="4">
    <source>
        <dbReference type="Proteomes" id="UP000606193"/>
    </source>
</evidence>
<dbReference type="EMBL" id="JACRSX010000013">
    <property type="protein sequence ID" value="MBC8562888.1"/>
    <property type="molecule type" value="Genomic_DNA"/>
</dbReference>
<protein>
    <submittedName>
        <fullName evidence="3">BofC C-terminal domain-containing protein</fullName>
    </submittedName>
</protein>
<keyword evidence="1" id="KW-0732">Signal</keyword>
<feature type="chain" id="PRO_5046775556" evidence="1">
    <location>
        <begin position="23"/>
        <end position="225"/>
    </location>
</feature>
<gene>
    <name evidence="3" type="ORF">H8704_09680</name>
</gene>
<dbReference type="Proteomes" id="UP000606193">
    <property type="component" value="Unassembled WGS sequence"/>
</dbReference>
<accession>A0ABR7N2N3</accession>
<evidence type="ECO:0000313" key="3">
    <source>
        <dbReference type="EMBL" id="MBC8562888.1"/>
    </source>
</evidence>
<comment type="caution">
    <text evidence="3">The sequence shown here is derived from an EMBL/GenBank/DDBJ whole genome shotgun (WGS) entry which is preliminary data.</text>
</comment>
<proteinExistence type="predicted"/>
<dbReference type="Pfam" id="PF08955">
    <property type="entry name" value="BofC_C"/>
    <property type="match status" value="1"/>
</dbReference>